<feature type="non-terminal residue" evidence="1">
    <location>
        <position position="1"/>
    </location>
</feature>
<evidence type="ECO:0008006" key="2">
    <source>
        <dbReference type="Google" id="ProtNLM"/>
    </source>
</evidence>
<evidence type="ECO:0000313" key="1">
    <source>
        <dbReference type="EMBL" id="SVE50348.1"/>
    </source>
</evidence>
<accession>A0A383E2M8</accession>
<name>A0A383E2M8_9ZZZZ</name>
<gene>
    <name evidence="1" type="ORF">METZ01_LOCUS503202</name>
</gene>
<reference evidence="1" key="1">
    <citation type="submission" date="2018-05" db="EMBL/GenBank/DDBJ databases">
        <authorList>
            <person name="Lanie J.A."/>
            <person name="Ng W.-L."/>
            <person name="Kazmierczak K.M."/>
            <person name="Andrzejewski T.M."/>
            <person name="Davidsen T.M."/>
            <person name="Wayne K.J."/>
            <person name="Tettelin H."/>
            <person name="Glass J.I."/>
            <person name="Rusch D."/>
            <person name="Podicherti R."/>
            <person name="Tsui H.-C.T."/>
            <person name="Winkler M.E."/>
        </authorList>
    </citation>
    <scope>NUCLEOTIDE SEQUENCE</scope>
</reference>
<dbReference type="AlphaFoldDB" id="A0A383E2M8"/>
<proteinExistence type="predicted"/>
<organism evidence="1">
    <name type="scientific">marine metagenome</name>
    <dbReference type="NCBI Taxonomy" id="408172"/>
    <lineage>
        <taxon>unclassified sequences</taxon>
        <taxon>metagenomes</taxon>
        <taxon>ecological metagenomes</taxon>
    </lineage>
</organism>
<protein>
    <recommendedName>
        <fullName evidence="2">Cysteine-rich domain-containing protein</fullName>
    </recommendedName>
</protein>
<sequence length="165" mass="18218">QMRIDVLDKLKHESENGSIPIVVDMSPCTQFISDGSMDYGLEILDSVEFLSRIKSNLVFNPMHEPIFVHPVCSSRKMDMDNELIQIAKKCADSIETSMEPFCCGAGGDRGFRYPSLTENSVVQSVSSISCRKGVSSSRTCEASLGEHVGIDFISIEALVYQSIQK</sequence>
<dbReference type="EMBL" id="UINC01221846">
    <property type="protein sequence ID" value="SVE50348.1"/>
    <property type="molecule type" value="Genomic_DNA"/>
</dbReference>